<dbReference type="RefSeq" id="WP_010756714.1">
    <property type="nucleotide sequence ID" value="NZ_ASWD01000006.1"/>
</dbReference>
<dbReference type="HOGENOM" id="CLU_066192_49_2_9"/>
<dbReference type="SUPFAM" id="SSF47413">
    <property type="entry name" value="lambda repressor-like DNA-binding domains"/>
    <property type="match status" value="1"/>
</dbReference>
<comment type="caution">
    <text evidence="2">The sequence shown here is derived from an EMBL/GenBank/DDBJ whole genome shotgun (WGS) entry which is preliminary data.</text>
</comment>
<dbReference type="OrthoDB" id="9812495at2"/>
<dbReference type="PATRIC" id="fig|1158607.3.peg.1677"/>
<dbReference type="STRING" id="160454.RV10_GL001642"/>
<proteinExistence type="predicted"/>
<dbReference type="EMBL" id="AJAQ01000014">
    <property type="protein sequence ID" value="EOH94786.1"/>
    <property type="molecule type" value="Genomic_DNA"/>
</dbReference>
<dbReference type="InterPro" id="IPR010982">
    <property type="entry name" value="Lambda_DNA-bd_dom_sf"/>
</dbReference>
<accession>R2SPP4</accession>
<gene>
    <name evidence="2" type="ORF">UAU_01708</name>
</gene>
<organism evidence="2 3">
    <name type="scientific">Enterococcus pallens ATCC BAA-351</name>
    <dbReference type="NCBI Taxonomy" id="1158607"/>
    <lineage>
        <taxon>Bacteria</taxon>
        <taxon>Bacillati</taxon>
        <taxon>Bacillota</taxon>
        <taxon>Bacilli</taxon>
        <taxon>Lactobacillales</taxon>
        <taxon>Enterococcaceae</taxon>
        <taxon>Enterococcus</taxon>
    </lineage>
</organism>
<evidence type="ECO:0000259" key="1">
    <source>
        <dbReference type="PROSITE" id="PS50943"/>
    </source>
</evidence>
<dbReference type="CDD" id="cd00093">
    <property type="entry name" value="HTH_XRE"/>
    <property type="match status" value="1"/>
</dbReference>
<dbReference type="AlphaFoldDB" id="R2SPP4"/>
<dbReference type="PROSITE" id="PS50943">
    <property type="entry name" value="HTH_CROC1"/>
    <property type="match status" value="1"/>
</dbReference>
<dbReference type="Proteomes" id="UP000013782">
    <property type="component" value="Unassembled WGS sequence"/>
</dbReference>
<keyword evidence="3" id="KW-1185">Reference proteome</keyword>
<dbReference type="Gene3D" id="1.10.260.40">
    <property type="entry name" value="lambda repressor-like DNA-binding domains"/>
    <property type="match status" value="1"/>
</dbReference>
<dbReference type="Pfam" id="PF01381">
    <property type="entry name" value="HTH_3"/>
    <property type="match status" value="1"/>
</dbReference>
<reference evidence="2 3" key="1">
    <citation type="submission" date="2013-02" db="EMBL/GenBank/DDBJ databases">
        <title>The Genome Sequence of Enterococcus pallens BAA-351.</title>
        <authorList>
            <consortium name="The Broad Institute Genome Sequencing Platform"/>
            <consortium name="The Broad Institute Genome Sequencing Center for Infectious Disease"/>
            <person name="Earl A.M."/>
            <person name="Gilmore M.S."/>
            <person name="Lebreton F."/>
            <person name="Walker B."/>
            <person name="Young S.K."/>
            <person name="Zeng Q."/>
            <person name="Gargeya S."/>
            <person name="Fitzgerald M."/>
            <person name="Haas B."/>
            <person name="Abouelleil A."/>
            <person name="Alvarado L."/>
            <person name="Arachchi H.M."/>
            <person name="Berlin A.M."/>
            <person name="Chapman S.B."/>
            <person name="Dewar J."/>
            <person name="Goldberg J."/>
            <person name="Griggs A."/>
            <person name="Gujja S."/>
            <person name="Hansen M."/>
            <person name="Howarth C."/>
            <person name="Imamovic A."/>
            <person name="Larimer J."/>
            <person name="McCowan C."/>
            <person name="Murphy C."/>
            <person name="Neiman D."/>
            <person name="Pearson M."/>
            <person name="Priest M."/>
            <person name="Roberts A."/>
            <person name="Saif S."/>
            <person name="Shea T."/>
            <person name="Sisk P."/>
            <person name="Sykes S."/>
            <person name="Wortman J."/>
            <person name="Nusbaum C."/>
            <person name="Birren B."/>
        </authorList>
    </citation>
    <scope>NUCLEOTIDE SEQUENCE [LARGE SCALE GENOMIC DNA]</scope>
    <source>
        <strain evidence="2 3">ATCC BAA-351</strain>
    </source>
</reference>
<dbReference type="SMART" id="SM00530">
    <property type="entry name" value="HTH_XRE"/>
    <property type="match status" value="1"/>
</dbReference>
<evidence type="ECO:0000313" key="2">
    <source>
        <dbReference type="EMBL" id="EOH94786.1"/>
    </source>
</evidence>
<dbReference type="GO" id="GO:0003677">
    <property type="term" value="F:DNA binding"/>
    <property type="evidence" value="ECO:0007669"/>
    <property type="project" value="InterPro"/>
</dbReference>
<name>R2SPP4_9ENTE</name>
<dbReference type="InterPro" id="IPR001387">
    <property type="entry name" value="Cro/C1-type_HTH"/>
</dbReference>
<protein>
    <recommendedName>
        <fullName evidence="1">HTH cro/C1-type domain-containing protein</fullName>
    </recommendedName>
</protein>
<feature type="domain" description="HTH cro/C1-type" evidence="1">
    <location>
        <begin position="11"/>
        <end position="65"/>
    </location>
</feature>
<sequence length="86" mass="10083">MPEQQLHLMTLRALRNRMRMTQTEVAQELGVTKETVMRWEKDSSDMPARFMFDFAAIYKYPLDEIFFGDSIAFSDSLKNNEVVEGK</sequence>
<evidence type="ECO:0000313" key="3">
    <source>
        <dbReference type="Proteomes" id="UP000013782"/>
    </source>
</evidence>